<evidence type="ECO:0000256" key="6">
    <source>
        <dbReference type="ARBA" id="ARBA00023315"/>
    </source>
</evidence>
<evidence type="ECO:0000256" key="7">
    <source>
        <dbReference type="SAM" id="Phobius"/>
    </source>
</evidence>
<dbReference type="Pfam" id="PF03279">
    <property type="entry name" value="Lip_A_acyltrans"/>
    <property type="match status" value="1"/>
</dbReference>
<evidence type="ECO:0000256" key="4">
    <source>
        <dbReference type="ARBA" id="ARBA00022679"/>
    </source>
</evidence>
<name>A0ABV5JCU5_9RHOB</name>
<gene>
    <name evidence="8" type="ORF">ACFFUT_03895</name>
</gene>
<keyword evidence="4" id="KW-0808">Transferase</keyword>
<feature type="transmembrane region" description="Helical" evidence="7">
    <location>
        <begin position="34"/>
        <end position="51"/>
    </location>
</feature>
<keyword evidence="3" id="KW-0997">Cell inner membrane</keyword>
<proteinExistence type="predicted"/>
<dbReference type="GO" id="GO:0016746">
    <property type="term" value="F:acyltransferase activity"/>
    <property type="evidence" value="ECO:0007669"/>
    <property type="project" value="UniProtKB-KW"/>
</dbReference>
<dbReference type="EMBL" id="JBHMEA010000008">
    <property type="protein sequence ID" value="MFB9230930.1"/>
    <property type="molecule type" value="Genomic_DNA"/>
</dbReference>
<evidence type="ECO:0000256" key="3">
    <source>
        <dbReference type="ARBA" id="ARBA00022519"/>
    </source>
</evidence>
<evidence type="ECO:0000313" key="9">
    <source>
        <dbReference type="Proteomes" id="UP001589683"/>
    </source>
</evidence>
<protein>
    <submittedName>
        <fullName evidence="8">Lysophospholipid acyltransferase family protein</fullName>
    </submittedName>
</protein>
<evidence type="ECO:0000313" key="8">
    <source>
        <dbReference type="EMBL" id="MFB9230930.1"/>
    </source>
</evidence>
<comment type="caution">
    <text evidence="8">The sequence shown here is derived from an EMBL/GenBank/DDBJ whole genome shotgun (WGS) entry which is preliminary data.</text>
</comment>
<evidence type="ECO:0000256" key="5">
    <source>
        <dbReference type="ARBA" id="ARBA00023136"/>
    </source>
</evidence>
<evidence type="ECO:0000256" key="2">
    <source>
        <dbReference type="ARBA" id="ARBA00022475"/>
    </source>
</evidence>
<comment type="subcellular location">
    <subcellularLocation>
        <location evidence="1">Cell inner membrane</location>
    </subcellularLocation>
</comment>
<keyword evidence="2" id="KW-1003">Cell membrane</keyword>
<dbReference type="PANTHER" id="PTHR30606">
    <property type="entry name" value="LIPID A BIOSYNTHESIS LAUROYL ACYLTRANSFERASE"/>
    <property type="match status" value="1"/>
</dbReference>
<keyword evidence="9" id="KW-1185">Reference proteome</keyword>
<keyword evidence="6 8" id="KW-0012">Acyltransferase</keyword>
<dbReference type="RefSeq" id="WP_213890863.1">
    <property type="nucleotide sequence ID" value="NZ_JAGFNU010000015.1"/>
</dbReference>
<keyword evidence="7" id="KW-1133">Transmembrane helix</keyword>
<accession>A0ABV5JCU5</accession>
<evidence type="ECO:0000256" key="1">
    <source>
        <dbReference type="ARBA" id="ARBA00004533"/>
    </source>
</evidence>
<dbReference type="InterPro" id="IPR004960">
    <property type="entry name" value="LipA_acyltrans"/>
</dbReference>
<dbReference type="Proteomes" id="UP001589683">
    <property type="component" value="Unassembled WGS sequence"/>
</dbReference>
<dbReference type="CDD" id="cd07984">
    <property type="entry name" value="LPLAT_LABLAT-like"/>
    <property type="match status" value="1"/>
</dbReference>
<dbReference type="PANTHER" id="PTHR30606:SF10">
    <property type="entry name" value="PHOSPHATIDYLINOSITOL MANNOSIDE ACYLTRANSFERASE"/>
    <property type="match status" value="1"/>
</dbReference>
<keyword evidence="7" id="KW-0812">Transmembrane</keyword>
<reference evidence="8 9" key="1">
    <citation type="submission" date="2024-09" db="EMBL/GenBank/DDBJ databases">
        <authorList>
            <person name="Sun Q."/>
            <person name="Mori K."/>
        </authorList>
    </citation>
    <scope>NUCLEOTIDE SEQUENCE [LARGE SCALE GENOMIC DNA]</scope>
    <source>
        <strain evidence="8 9">CECT 8726</strain>
    </source>
</reference>
<organism evidence="8 9">
    <name type="scientific">Pseudohalocynthiibacter aestuariivivens</name>
    <dbReference type="NCBI Taxonomy" id="1591409"/>
    <lineage>
        <taxon>Bacteria</taxon>
        <taxon>Pseudomonadati</taxon>
        <taxon>Pseudomonadota</taxon>
        <taxon>Alphaproteobacteria</taxon>
        <taxon>Rhodobacterales</taxon>
        <taxon>Paracoccaceae</taxon>
        <taxon>Pseudohalocynthiibacter</taxon>
    </lineage>
</organism>
<sequence>MQPIHKKTFAKFLQYIPIWIGLKLGRLMSFRLRSAFFAGVCGFLIPIIPGSRRRVWNGLKRVFPDMPENEVRVLCKKIGENTGRTLSEILFSASYSKRLDLFDATGPGLDVLQKAKESGKGAIIVSGHFGQWEAVRHFLKSAGMETGAVYRENSNPWYEPHFLAGIKKGGEPIVAKSAAGNMRMVKHLRNGGFFALLVDQKYQQGHLIPFLGIDALTPTAAAVMALRYDLPLVPAFGTRDENGKNIHVEFEEPIPPSDALTMTREVNDRISARIIEKPEQWYWLHNRWEDTFLYERFHGGQA</sequence>
<keyword evidence="5 7" id="KW-0472">Membrane</keyword>